<organism evidence="1 2">
    <name type="scientific">Streptomyces vulcanius</name>
    <dbReference type="NCBI Taxonomy" id="1441876"/>
    <lineage>
        <taxon>Bacteria</taxon>
        <taxon>Bacillati</taxon>
        <taxon>Actinomycetota</taxon>
        <taxon>Actinomycetes</taxon>
        <taxon>Kitasatosporales</taxon>
        <taxon>Streptomycetaceae</taxon>
        <taxon>Streptomyces</taxon>
    </lineage>
</organism>
<dbReference type="Proteomes" id="UP001595839">
    <property type="component" value="Unassembled WGS sequence"/>
</dbReference>
<dbReference type="EMBL" id="JBHSFK010000049">
    <property type="protein sequence ID" value="MFC4506941.1"/>
    <property type="molecule type" value="Genomic_DNA"/>
</dbReference>
<evidence type="ECO:0000313" key="1">
    <source>
        <dbReference type="EMBL" id="MFC4506941.1"/>
    </source>
</evidence>
<protein>
    <recommendedName>
        <fullName evidence="3">Orc1-like AAA ATPase domain-containing protein</fullName>
    </recommendedName>
</protein>
<evidence type="ECO:0008006" key="3">
    <source>
        <dbReference type="Google" id="ProtNLM"/>
    </source>
</evidence>
<name>A0ABV9B6J6_9ACTN</name>
<proteinExistence type="predicted"/>
<reference evidence="2" key="1">
    <citation type="journal article" date="2019" name="Int. J. Syst. Evol. Microbiol.">
        <title>The Global Catalogue of Microorganisms (GCM) 10K type strain sequencing project: providing services to taxonomists for standard genome sequencing and annotation.</title>
        <authorList>
            <consortium name="The Broad Institute Genomics Platform"/>
            <consortium name="The Broad Institute Genome Sequencing Center for Infectious Disease"/>
            <person name="Wu L."/>
            <person name="Ma J."/>
        </authorList>
    </citation>
    <scope>NUCLEOTIDE SEQUENCE [LARGE SCALE GENOMIC DNA]</scope>
    <source>
        <strain evidence="2">CGMCC 4.7177</strain>
    </source>
</reference>
<accession>A0ABV9B6J6</accession>
<comment type="caution">
    <text evidence="1">The sequence shown here is derived from an EMBL/GenBank/DDBJ whole genome shotgun (WGS) entry which is preliminary data.</text>
</comment>
<gene>
    <name evidence="1" type="ORF">ACFPIH_47125</name>
</gene>
<dbReference type="RefSeq" id="WP_381185195.1">
    <property type="nucleotide sequence ID" value="NZ_JBHSFK010000049.1"/>
</dbReference>
<evidence type="ECO:0000313" key="2">
    <source>
        <dbReference type="Proteomes" id="UP001595839"/>
    </source>
</evidence>
<keyword evidence="2" id="KW-1185">Reference proteome</keyword>
<sequence>MLRAAGVQSETELSYAGLHQLCAPLPIGLDRRPEPQRDALGSAFRLCHGDAAGRFLVGLAALTLLAEAGGDQPLVCLVDDAQRLDRVSVQTLEFVAPSACSPRHVATHWPWSNRPAG</sequence>